<feature type="transmembrane region" description="Helical" evidence="1">
    <location>
        <begin position="12"/>
        <end position="35"/>
    </location>
</feature>
<feature type="transmembrane region" description="Helical" evidence="1">
    <location>
        <begin position="182"/>
        <end position="199"/>
    </location>
</feature>
<keyword evidence="1" id="KW-0812">Transmembrane</keyword>
<feature type="transmembrane region" description="Helical" evidence="1">
    <location>
        <begin position="123"/>
        <end position="144"/>
    </location>
</feature>
<dbReference type="EMBL" id="CP014854">
    <property type="protein sequence ID" value="ASI99127.1"/>
    <property type="molecule type" value="Genomic_DNA"/>
</dbReference>
<sequence>MGRRHFIIPPVSIPVLLVMFVLFLAVFIMFSSAVMVAFERLGIPPEVAYTLFLFSLLGSFINIPIAEETTYEPVIGLREVRFFGILYPVPYFDWAERKVVIAVNVGGALVPLSVVLYEVFRLLYLGRFALLFNALLATLIAALFSHAFARPVRGLGIAMPMFLPPVIAVILGWFLGDGDPALVAYVSGTMGVLIGADLMNWKRIKNLGAPMVSIGGAGTFDGIFLAGLIAVLLV</sequence>
<feature type="transmembrane region" description="Helical" evidence="1">
    <location>
        <begin position="99"/>
        <end position="117"/>
    </location>
</feature>
<keyword evidence="1" id="KW-1133">Transmembrane helix</keyword>
<gene>
    <name evidence="2" type="ORF">A3L02_05885</name>
</gene>
<dbReference type="OrthoDB" id="46118at2157"/>
<dbReference type="InterPro" id="IPR011672">
    <property type="entry name" value="DUF1614"/>
</dbReference>
<organism evidence="2 3">
    <name type="scientific">Thermococcus celer Vu 13 = JCM 8558</name>
    <dbReference type="NCBI Taxonomy" id="1293037"/>
    <lineage>
        <taxon>Archaea</taxon>
        <taxon>Methanobacteriati</taxon>
        <taxon>Methanobacteriota</taxon>
        <taxon>Thermococci</taxon>
        <taxon>Thermococcales</taxon>
        <taxon>Thermococcaceae</taxon>
        <taxon>Thermococcus</taxon>
    </lineage>
</organism>
<evidence type="ECO:0000313" key="3">
    <source>
        <dbReference type="Proteomes" id="UP000197156"/>
    </source>
</evidence>
<name>A0A218P2H8_THECE</name>
<reference evidence="2 3" key="1">
    <citation type="submission" date="2016-03" db="EMBL/GenBank/DDBJ databases">
        <title>Complete genome sequence of Thermococcus celer.</title>
        <authorList>
            <person name="Oger P.M."/>
        </authorList>
    </citation>
    <scope>NUCLEOTIDE SEQUENCE [LARGE SCALE GENOMIC DNA]</scope>
    <source>
        <strain evidence="2 3">Vu 13</strain>
    </source>
</reference>
<dbReference type="GeneID" id="33324270"/>
<evidence type="ECO:0000256" key="1">
    <source>
        <dbReference type="SAM" id="Phobius"/>
    </source>
</evidence>
<keyword evidence="3" id="KW-1185">Reference proteome</keyword>
<dbReference type="KEGG" id="tce:A3L02_05885"/>
<feature type="transmembrane region" description="Helical" evidence="1">
    <location>
        <begin position="211"/>
        <end position="233"/>
    </location>
</feature>
<protein>
    <recommendedName>
        <fullName evidence="4">DUF1614 domain-containing protein</fullName>
    </recommendedName>
</protein>
<dbReference type="RefSeq" id="WP_088863069.1">
    <property type="nucleotide sequence ID" value="NZ_CP014854.1"/>
</dbReference>
<keyword evidence="1" id="KW-0472">Membrane</keyword>
<evidence type="ECO:0000313" key="2">
    <source>
        <dbReference type="EMBL" id="ASI99127.1"/>
    </source>
</evidence>
<proteinExistence type="predicted"/>
<dbReference type="Pfam" id="PF07758">
    <property type="entry name" value="DUF1614"/>
    <property type="match status" value="1"/>
</dbReference>
<feature type="transmembrane region" description="Helical" evidence="1">
    <location>
        <begin position="156"/>
        <end position="176"/>
    </location>
</feature>
<dbReference type="AlphaFoldDB" id="A0A218P2H8"/>
<evidence type="ECO:0008006" key="4">
    <source>
        <dbReference type="Google" id="ProtNLM"/>
    </source>
</evidence>
<feature type="transmembrane region" description="Helical" evidence="1">
    <location>
        <begin position="47"/>
        <end position="65"/>
    </location>
</feature>
<accession>A0A218P2H8</accession>
<dbReference type="Proteomes" id="UP000197156">
    <property type="component" value="Chromosome"/>
</dbReference>